<dbReference type="Proteomes" id="UP000003100">
    <property type="component" value="Unassembled WGS sequence"/>
</dbReference>
<sequence>MRSIDEYMWCRNTGRKKLDIGQEAISSLYFLEVPPTGGTRVFTKNPASSFQTHPLHSIMRKNLSR</sequence>
<dbReference type="AlphaFoldDB" id="C0CKY1"/>
<gene>
    <name evidence="1" type="ORF">RUMHYD_01501</name>
</gene>
<dbReference type="EMBL" id="ACBZ01000074">
    <property type="protein sequence ID" value="EEG49568.1"/>
    <property type="molecule type" value="Genomic_DNA"/>
</dbReference>
<reference evidence="1 2" key="2">
    <citation type="submission" date="2009-02" db="EMBL/GenBank/DDBJ databases">
        <title>Draft genome sequence of Blautia hydrogenotrophica DSM 10507 (Ruminococcus hydrogenotrophicus DSM 10507).</title>
        <authorList>
            <person name="Sudarsanam P."/>
            <person name="Ley R."/>
            <person name="Guruge J."/>
            <person name="Turnbaugh P.J."/>
            <person name="Mahowald M."/>
            <person name="Liep D."/>
            <person name="Gordon J."/>
        </authorList>
    </citation>
    <scope>NUCLEOTIDE SEQUENCE [LARGE SCALE GENOMIC DNA]</scope>
    <source>
        <strain evidence="2">DSM 10507 / JCM 14656 / S5a33</strain>
    </source>
</reference>
<proteinExistence type="predicted"/>
<protein>
    <submittedName>
        <fullName evidence="1">Uncharacterized protein</fullName>
    </submittedName>
</protein>
<name>C0CKY1_BLAHS</name>
<evidence type="ECO:0000313" key="2">
    <source>
        <dbReference type="Proteomes" id="UP000003100"/>
    </source>
</evidence>
<dbReference type="PATRIC" id="fig|476272.21.peg.2848"/>
<organism evidence="1 2">
    <name type="scientific">Blautia hydrogenotrophica (strain DSM 10507 / JCM 14656 / S5a33)</name>
    <name type="common">Ruminococcus hydrogenotrophicus</name>
    <dbReference type="NCBI Taxonomy" id="476272"/>
    <lineage>
        <taxon>Bacteria</taxon>
        <taxon>Bacillati</taxon>
        <taxon>Bacillota</taxon>
        <taxon>Clostridia</taxon>
        <taxon>Lachnospirales</taxon>
        <taxon>Lachnospiraceae</taxon>
        <taxon>Blautia</taxon>
    </lineage>
</organism>
<reference evidence="1 2" key="1">
    <citation type="submission" date="2009-01" db="EMBL/GenBank/DDBJ databases">
        <authorList>
            <person name="Fulton L."/>
            <person name="Clifton S."/>
            <person name="Fulton B."/>
            <person name="Xu J."/>
            <person name="Minx P."/>
            <person name="Pepin K.H."/>
            <person name="Johnson M."/>
            <person name="Bhonagiri V."/>
            <person name="Nash W.E."/>
            <person name="Mardis E.R."/>
            <person name="Wilson R.K."/>
        </authorList>
    </citation>
    <scope>NUCLEOTIDE SEQUENCE [LARGE SCALE GENOMIC DNA]</scope>
    <source>
        <strain evidence="2">DSM 10507 / JCM 14656 / S5a33</strain>
    </source>
</reference>
<comment type="caution">
    <text evidence="1">The sequence shown here is derived from an EMBL/GenBank/DDBJ whole genome shotgun (WGS) entry which is preliminary data.</text>
</comment>
<dbReference type="HOGENOM" id="CLU_2841072_0_0_9"/>
<accession>C0CKY1</accession>
<evidence type="ECO:0000313" key="1">
    <source>
        <dbReference type="EMBL" id="EEG49568.1"/>
    </source>
</evidence>
<keyword evidence="2" id="KW-1185">Reference proteome</keyword>